<dbReference type="EMBL" id="OC002932">
    <property type="protein sequence ID" value="CAD7262588.1"/>
    <property type="molecule type" value="Genomic_DNA"/>
</dbReference>
<dbReference type="GO" id="GO:0019075">
    <property type="term" value="P:virus maturation"/>
    <property type="evidence" value="ECO:0007669"/>
    <property type="project" value="TreeGrafter"/>
</dbReference>
<dbReference type="GO" id="GO:0005829">
    <property type="term" value="C:cytosol"/>
    <property type="evidence" value="ECO:0007669"/>
    <property type="project" value="TreeGrafter"/>
</dbReference>
<dbReference type="InterPro" id="IPR023341">
    <property type="entry name" value="MABP"/>
</dbReference>
<dbReference type="InterPro" id="IPR018798">
    <property type="entry name" value="MVB12A/B"/>
</dbReference>
<dbReference type="Gene3D" id="2.100.10.50">
    <property type="match status" value="1"/>
</dbReference>
<dbReference type="PANTHER" id="PTHR31612:SF2">
    <property type="entry name" value="MULTIVESICULAR BODY SUBUNIT 12A"/>
    <property type="match status" value="1"/>
</dbReference>
<dbReference type="GO" id="GO:0046755">
    <property type="term" value="P:viral budding"/>
    <property type="evidence" value="ECO:0007669"/>
    <property type="project" value="TreeGrafter"/>
</dbReference>
<dbReference type="GO" id="GO:0032801">
    <property type="term" value="P:receptor catabolic process"/>
    <property type="evidence" value="ECO:0007669"/>
    <property type="project" value="TreeGrafter"/>
</dbReference>
<evidence type="ECO:0000256" key="9">
    <source>
        <dbReference type="SAM" id="MobiDB-lite"/>
    </source>
</evidence>
<comment type="subcellular location">
    <subcellularLocation>
        <location evidence="2">Endosome membrane</location>
        <topology evidence="2">Peripheral membrane protein</topology>
    </subcellularLocation>
    <subcellularLocation>
        <location evidence="1">Late endosome membrane</location>
    </subcellularLocation>
</comment>
<evidence type="ECO:0000256" key="5">
    <source>
        <dbReference type="ARBA" id="ARBA00022753"/>
    </source>
</evidence>
<reference evidence="11" key="1">
    <citation type="submission" date="2020-11" db="EMBL/GenBank/DDBJ databases">
        <authorList>
            <person name="Tran Van P."/>
        </authorList>
    </citation>
    <scope>NUCLEOTIDE SEQUENCE</scope>
</reference>
<dbReference type="GO" id="GO:0042058">
    <property type="term" value="P:regulation of epidermal growth factor receptor signaling pathway"/>
    <property type="evidence" value="ECO:0007669"/>
    <property type="project" value="TreeGrafter"/>
</dbReference>
<evidence type="ECO:0000313" key="11">
    <source>
        <dbReference type="EMBL" id="CAD7262588.1"/>
    </source>
</evidence>
<keyword evidence="7" id="KW-0472">Membrane</keyword>
<accession>A0A7R9AXS2</accession>
<dbReference type="Pfam" id="PF10240">
    <property type="entry name" value="DUF2464"/>
    <property type="match status" value="1"/>
</dbReference>
<sequence length="361" mass="39947">MINQVYKTLPDDRPITGIQVVEDPDKCPQGFIVVSRTHDQDSDADLWREGSFFGRRWTRYICLSKTESIADYIVESVAIINDKEIPPDGFSVITRTIDSEQKAWRKRQLCYRLSRRNLVVNAVTDIIVLNRSKKAPLGFSLAGEINGMTVCYKLGQTQEICRSAPASQLAYSASPSPSNDNTPSQSKWNSGKPLRPPPPVPKPVNGMYPGLSPGDSSPHEYERLINLAPMRPAPRPPGVAASSYATLATYNGLEGVPFVLGSGFQNLSYTKPFQLPVIKAKTKYELDKEEKPPPVHPTEIRTSISQFSAVELNTKSALANYAIEAALHDIARKQRADILKLVALVYKLVHLEAGILSSKTR</sequence>
<feature type="domain" description="MABP" evidence="10">
    <location>
        <begin position="12"/>
        <end position="156"/>
    </location>
</feature>
<evidence type="ECO:0000256" key="2">
    <source>
        <dbReference type="ARBA" id="ARBA00004481"/>
    </source>
</evidence>
<name>A0A7R9AXS2_TIMSH</name>
<evidence type="ECO:0000256" key="6">
    <source>
        <dbReference type="ARBA" id="ARBA00022927"/>
    </source>
</evidence>
<dbReference type="GO" id="GO:0031902">
    <property type="term" value="C:late endosome membrane"/>
    <property type="evidence" value="ECO:0007669"/>
    <property type="project" value="UniProtKB-SubCell"/>
</dbReference>
<keyword evidence="5" id="KW-0967">Endosome</keyword>
<comment type="similarity">
    <text evidence="3">Belongs to the MVB12 family.</text>
</comment>
<organism evidence="11">
    <name type="scientific">Timema shepardi</name>
    <name type="common">Walking stick</name>
    <dbReference type="NCBI Taxonomy" id="629360"/>
    <lineage>
        <taxon>Eukaryota</taxon>
        <taxon>Metazoa</taxon>
        <taxon>Ecdysozoa</taxon>
        <taxon>Arthropoda</taxon>
        <taxon>Hexapoda</taxon>
        <taxon>Insecta</taxon>
        <taxon>Pterygota</taxon>
        <taxon>Neoptera</taxon>
        <taxon>Polyneoptera</taxon>
        <taxon>Phasmatodea</taxon>
        <taxon>Timematodea</taxon>
        <taxon>Timematoidea</taxon>
        <taxon>Timematidae</taxon>
        <taxon>Timema</taxon>
    </lineage>
</organism>
<dbReference type="PROSITE" id="PS51498">
    <property type="entry name" value="MABP"/>
    <property type="match status" value="1"/>
</dbReference>
<evidence type="ECO:0000256" key="8">
    <source>
        <dbReference type="ARBA" id="ARBA00053101"/>
    </source>
</evidence>
<protein>
    <recommendedName>
        <fullName evidence="10">MABP domain-containing protein</fullName>
    </recommendedName>
</protein>
<comment type="function">
    <text evidence="8">Component of the ESCRT-I complex, a regulator of vesicular trafficking process. Required for the sorting of endocytic ubiquitinated cargos into multivesicular bodies.</text>
</comment>
<dbReference type="InterPro" id="IPR040335">
    <property type="entry name" value="MVB12A"/>
</dbReference>
<evidence type="ECO:0000259" key="10">
    <source>
        <dbReference type="PROSITE" id="PS51498"/>
    </source>
</evidence>
<keyword evidence="6" id="KW-0653">Protein transport</keyword>
<dbReference type="GO" id="GO:0000813">
    <property type="term" value="C:ESCRT I complex"/>
    <property type="evidence" value="ECO:0007669"/>
    <property type="project" value="InterPro"/>
</dbReference>
<dbReference type="PANTHER" id="PTHR31612">
    <property type="entry name" value="MULTIVESICULAR BODY SUBUNIT 12A"/>
    <property type="match status" value="1"/>
</dbReference>
<evidence type="ECO:0000256" key="4">
    <source>
        <dbReference type="ARBA" id="ARBA00022448"/>
    </source>
</evidence>
<dbReference type="AlphaFoldDB" id="A0A7R9AXS2"/>
<keyword evidence="4" id="KW-0813">Transport</keyword>
<dbReference type="GO" id="GO:0032510">
    <property type="term" value="P:endosome to lysosome transport via multivesicular body sorting pathway"/>
    <property type="evidence" value="ECO:0007669"/>
    <property type="project" value="TreeGrafter"/>
</dbReference>
<evidence type="ECO:0000256" key="1">
    <source>
        <dbReference type="ARBA" id="ARBA00004414"/>
    </source>
</evidence>
<evidence type="ECO:0000256" key="7">
    <source>
        <dbReference type="ARBA" id="ARBA00023136"/>
    </source>
</evidence>
<dbReference type="FunFam" id="2.100.10.50:FF:000002">
    <property type="entry name" value="Multivesicular body subunit 12B"/>
    <property type="match status" value="1"/>
</dbReference>
<proteinExistence type="inferred from homology"/>
<gene>
    <name evidence="11" type="ORF">TSIB3V08_LOCUS6693</name>
</gene>
<evidence type="ECO:0000256" key="3">
    <source>
        <dbReference type="ARBA" id="ARBA00010432"/>
    </source>
</evidence>
<dbReference type="GO" id="GO:0015031">
    <property type="term" value="P:protein transport"/>
    <property type="evidence" value="ECO:0007669"/>
    <property type="project" value="UniProtKB-KW"/>
</dbReference>
<feature type="region of interest" description="Disordered" evidence="9">
    <location>
        <begin position="171"/>
        <end position="220"/>
    </location>
</feature>
<feature type="compositionally biased region" description="Polar residues" evidence="9">
    <location>
        <begin position="171"/>
        <end position="189"/>
    </location>
</feature>